<name>A0A2N0PYD7_9GLOM</name>
<comment type="caution">
    <text evidence="2">The sequence shown here is derived from an EMBL/GenBank/DDBJ whole genome shotgun (WGS) entry which is preliminary data.</text>
</comment>
<dbReference type="AlphaFoldDB" id="A0A2N0PYD7"/>
<evidence type="ECO:0000256" key="1">
    <source>
        <dbReference type="SAM" id="Coils"/>
    </source>
</evidence>
<reference evidence="2 3" key="1">
    <citation type="submission" date="2016-04" db="EMBL/GenBank/DDBJ databases">
        <title>Genome analyses suggest a sexual origin of heterokaryosis in a supposedly ancient asexual fungus.</title>
        <authorList>
            <person name="Ropars J."/>
            <person name="Sedzielewska K."/>
            <person name="Noel J."/>
            <person name="Charron P."/>
            <person name="Farinelli L."/>
            <person name="Marton T."/>
            <person name="Kruger M."/>
            <person name="Pelin A."/>
            <person name="Brachmann A."/>
            <person name="Corradi N."/>
        </authorList>
    </citation>
    <scope>NUCLEOTIDE SEQUENCE [LARGE SCALE GENOMIC DNA]</scope>
    <source>
        <strain evidence="2 3">A5</strain>
    </source>
</reference>
<organism evidence="2 3">
    <name type="scientific">Rhizophagus irregularis</name>
    <dbReference type="NCBI Taxonomy" id="588596"/>
    <lineage>
        <taxon>Eukaryota</taxon>
        <taxon>Fungi</taxon>
        <taxon>Fungi incertae sedis</taxon>
        <taxon>Mucoromycota</taxon>
        <taxon>Glomeromycotina</taxon>
        <taxon>Glomeromycetes</taxon>
        <taxon>Glomerales</taxon>
        <taxon>Glomeraceae</taxon>
        <taxon>Rhizophagus</taxon>
    </lineage>
</organism>
<dbReference type="VEuPathDB" id="FungiDB:FUN_002461"/>
<keyword evidence="1" id="KW-0175">Coiled coil</keyword>
<dbReference type="Proteomes" id="UP000232722">
    <property type="component" value="Unassembled WGS sequence"/>
</dbReference>
<reference evidence="2 3" key="2">
    <citation type="submission" date="2017-09" db="EMBL/GenBank/DDBJ databases">
        <title>Extensive intraspecific genome diversity in a model arbuscular mycorrhizal fungus.</title>
        <authorList>
            <person name="Chen E.C."/>
            <person name="Morin E."/>
            <person name="Beaudet D."/>
            <person name="Noel J."/>
            <person name="Ndikumana S."/>
            <person name="Charron P."/>
            <person name="St-Onge C."/>
            <person name="Giorgi J."/>
            <person name="Grigoriev I.V."/>
            <person name="Roux C."/>
            <person name="Martin F.M."/>
            <person name="Corradi N."/>
        </authorList>
    </citation>
    <scope>NUCLEOTIDE SEQUENCE [LARGE SCALE GENOMIC DNA]</scope>
    <source>
        <strain evidence="2 3">A5</strain>
    </source>
</reference>
<evidence type="ECO:0000313" key="3">
    <source>
        <dbReference type="Proteomes" id="UP000232722"/>
    </source>
</evidence>
<sequence>MYVGQYTNIQRKMVKITQEHEPLENEFEDIQQRLDSLSSEAESLGANIEEKVRIRVKSEVSKKHWENKLASEKERIASISSEVDKKKRTLEEWIDQAKAYCPERVEVMKPAHELDREIKEISTRLRERERECVFNKF</sequence>
<accession>A0A2N0PYD7</accession>
<protein>
    <submittedName>
        <fullName evidence="2">Uncharacterized protein</fullName>
    </submittedName>
</protein>
<dbReference type="EMBL" id="LLXJ01000284">
    <property type="protein sequence ID" value="PKC11818.1"/>
    <property type="molecule type" value="Genomic_DNA"/>
</dbReference>
<proteinExistence type="predicted"/>
<dbReference type="VEuPathDB" id="FungiDB:RhiirFUN_002529"/>
<feature type="coiled-coil region" evidence="1">
    <location>
        <begin position="20"/>
        <end position="131"/>
    </location>
</feature>
<evidence type="ECO:0000313" key="2">
    <source>
        <dbReference type="EMBL" id="PKC11818.1"/>
    </source>
</evidence>
<gene>
    <name evidence="2" type="ORF">RhiirA5_110619</name>
</gene>